<accession>A0AAE1JFA8</accession>
<feature type="transmembrane region" description="Helical" evidence="2">
    <location>
        <begin position="12"/>
        <end position="31"/>
    </location>
</feature>
<name>A0AAE1JFA8_9FABA</name>
<protein>
    <submittedName>
        <fullName evidence="3">Uncharacterized protein</fullName>
    </submittedName>
</protein>
<evidence type="ECO:0000313" key="4">
    <source>
        <dbReference type="Proteomes" id="UP001293593"/>
    </source>
</evidence>
<feature type="transmembrane region" description="Helical" evidence="2">
    <location>
        <begin position="145"/>
        <end position="163"/>
    </location>
</feature>
<proteinExistence type="predicted"/>
<evidence type="ECO:0000256" key="2">
    <source>
        <dbReference type="SAM" id="Phobius"/>
    </source>
</evidence>
<feature type="compositionally biased region" description="Polar residues" evidence="1">
    <location>
        <begin position="243"/>
        <end position="256"/>
    </location>
</feature>
<keyword evidence="2" id="KW-1133">Transmembrane helix</keyword>
<feature type="compositionally biased region" description="Polar residues" evidence="1">
    <location>
        <begin position="284"/>
        <end position="293"/>
    </location>
</feature>
<evidence type="ECO:0000313" key="3">
    <source>
        <dbReference type="EMBL" id="KAK4267722.1"/>
    </source>
</evidence>
<feature type="transmembrane region" description="Helical" evidence="2">
    <location>
        <begin position="73"/>
        <end position="90"/>
    </location>
</feature>
<keyword evidence="2" id="KW-0812">Transmembrane</keyword>
<feature type="region of interest" description="Disordered" evidence="1">
    <location>
        <begin position="282"/>
        <end position="305"/>
    </location>
</feature>
<gene>
    <name evidence="3" type="ORF">QN277_024464</name>
</gene>
<feature type="compositionally biased region" description="Basic and acidic residues" evidence="1">
    <location>
        <begin position="215"/>
        <end position="224"/>
    </location>
</feature>
<feature type="transmembrane region" description="Helical" evidence="2">
    <location>
        <begin position="37"/>
        <end position="61"/>
    </location>
</feature>
<dbReference type="Proteomes" id="UP001293593">
    <property type="component" value="Unassembled WGS sequence"/>
</dbReference>
<keyword evidence="4" id="KW-1185">Reference proteome</keyword>
<dbReference type="AlphaFoldDB" id="A0AAE1JFA8"/>
<comment type="caution">
    <text evidence="3">The sequence shown here is derived from an EMBL/GenBank/DDBJ whole genome shotgun (WGS) entry which is preliminary data.</text>
</comment>
<evidence type="ECO:0000256" key="1">
    <source>
        <dbReference type="SAM" id="MobiDB-lite"/>
    </source>
</evidence>
<keyword evidence="2" id="KW-0472">Membrane</keyword>
<feature type="region of interest" description="Disordered" evidence="1">
    <location>
        <begin position="170"/>
        <end position="266"/>
    </location>
</feature>
<dbReference type="EMBL" id="JAWXYG010000007">
    <property type="protein sequence ID" value="KAK4267722.1"/>
    <property type="molecule type" value="Genomic_DNA"/>
</dbReference>
<sequence>MNSMSDHNKCTIWKFLGGVSAMSGLGCFGLSSTYKILFGKLGICGLLVYLLISSIMLRLIYFVKKIRVTNWRVQVVVATLLLVVICLISAELDKLVPGKSDALSIISYGLFAILSLCASRKSELGFETGFFTFFVSLFLEQIYKTSLILFPIAVIFCLVILVLRHRPQSVSSNGDGDNSDEESQYFSVPSTSSQDPAGELYEAPHSPRNNGGVSEEIRLEVFRDDDPEETRPPFPARHRLPSNDGQVSEENISDGGNEQNNEQEEVNTSFLAAESSYSDEQDHVSSTNHQNSYVHIHPSPEGLRRRGRMTRAIQNISSSLGDTLRRCHPPRPFSFFVFFFTKFF</sequence>
<feature type="compositionally biased region" description="Polar residues" evidence="1">
    <location>
        <begin position="184"/>
        <end position="195"/>
    </location>
</feature>
<organism evidence="3 4">
    <name type="scientific">Acacia crassicarpa</name>
    <name type="common">northern wattle</name>
    <dbReference type="NCBI Taxonomy" id="499986"/>
    <lineage>
        <taxon>Eukaryota</taxon>
        <taxon>Viridiplantae</taxon>
        <taxon>Streptophyta</taxon>
        <taxon>Embryophyta</taxon>
        <taxon>Tracheophyta</taxon>
        <taxon>Spermatophyta</taxon>
        <taxon>Magnoliopsida</taxon>
        <taxon>eudicotyledons</taxon>
        <taxon>Gunneridae</taxon>
        <taxon>Pentapetalae</taxon>
        <taxon>rosids</taxon>
        <taxon>fabids</taxon>
        <taxon>Fabales</taxon>
        <taxon>Fabaceae</taxon>
        <taxon>Caesalpinioideae</taxon>
        <taxon>mimosoid clade</taxon>
        <taxon>Acacieae</taxon>
        <taxon>Acacia</taxon>
    </lineage>
</organism>
<reference evidence="3" key="1">
    <citation type="submission" date="2023-10" db="EMBL/GenBank/DDBJ databases">
        <title>Chromosome-level genome of the transformable northern wattle, Acacia crassicarpa.</title>
        <authorList>
            <person name="Massaro I."/>
            <person name="Sinha N.R."/>
            <person name="Poethig S."/>
            <person name="Leichty A.R."/>
        </authorList>
    </citation>
    <scope>NUCLEOTIDE SEQUENCE</scope>
    <source>
        <strain evidence="3">Acra3RX</strain>
        <tissue evidence="3">Leaf</tissue>
    </source>
</reference>